<dbReference type="CDD" id="cd01300">
    <property type="entry name" value="YtcJ_like"/>
    <property type="match status" value="1"/>
</dbReference>
<keyword evidence="2" id="KW-0378">Hydrolase</keyword>
<accession>A0A1Y1T5J4</accession>
<dbReference type="STRING" id="1185767.IIF7_07041"/>
<dbReference type="GO" id="GO:0016810">
    <property type="term" value="F:hydrolase activity, acting on carbon-nitrogen (but not peptide) bonds"/>
    <property type="evidence" value="ECO:0007669"/>
    <property type="project" value="InterPro"/>
</dbReference>
<dbReference type="InterPro" id="IPR033932">
    <property type="entry name" value="YtcJ-like"/>
</dbReference>
<dbReference type="Gene3D" id="3.20.20.140">
    <property type="entry name" value="Metal-dependent hydrolases"/>
    <property type="match status" value="1"/>
</dbReference>
<dbReference type="AlphaFoldDB" id="A0A1Y1T5J4"/>
<proteinExistence type="predicted"/>
<dbReference type="EMBL" id="ARYN01000005">
    <property type="protein sequence ID" value="ORL46306.1"/>
    <property type="molecule type" value="Genomic_DNA"/>
</dbReference>
<evidence type="ECO:0000313" key="2">
    <source>
        <dbReference type="EMBL" id="ORL46306.1"/>
    </source>
</evidence>
<dbReference type="Gene3D" id="2.30.40.10">
    <property type="entry name" value="Urease, subunit C, domain 1"/>
    <property type="match status" value="1"/>
</dbReference>
<dbReference type="PANTHER" id="PTHR22642:SF2">
    <property type="entry name" value="PROTEIN LONG AFTER FAR-RED 3"/>
    <property type="match status" value="1"/>
</dbReference>
<dbReference type="Proteomes" id="UP000192746">
    <property type="component" value="Unassembled WGS sequence"/>
</dbReference>
<dbReference type="InterPro" id="IPR013108">
    <property type="entry name" value="Amidohydro_3"/>
</dbReference>
<dbReference type="SUPFAM" id="SSF51556">
    <property type="entry name" value="Metallo-dependent hydrolases"/>
    <property type="match status" value="1"/>
</dbReference>
<keyword evidence="3" id="KW-1185">Reference proteome</keyword>
<dbReference type="RefSeq" id="WP_084840971.1">
    <property type="nucleotide sequence ID" value="NZ_ARYN01000005.1"/>
</dbReference>
<name>A0A1Y1T5J4_9FLAO</name>
<feature type="domain" description="Amidohydrolase 3" evidence="1">
    <location>
        <begin position="69"/>
        <end position="541"/>
    </location>
</feature>
<dbReference type="Gene3D" id="3.10.310.70">
    <property type="match status" value="1"/>
</dbReference>
<dbReference type="SUPFAM" id="SSF51338">
    <property type="entry name" value="Composite domain of metallo-dependent hydrolases"/>
    <property type="match status" value="1"/>
</dbReference>
<evidence type="ECO:0000313" key="3">
    <source>
        <dbReference type="Proteomes" id="UP000192746"/>
    </source>
</evidence>
<evidence type="ECO:0000259" key="1">
    <source>
        <dbReference type="Pfam" id="PF07969"/>
    </source>
</evidence>
<gene>
    <name evidence="2" type="ORF">IIF7_07041</name>
</gene>
<dbReference type="PROSITE" id="PS51257">
    <property type="entry name" value="PROKAR_LIPOPROTEIN"/>
    <property type="match status" value="1"/>
</dbReference>
<reference evidence="2 3" key="1">
    <citation type="submission" date="2013-04" db="EMBL/GenBank/DDBJ databases">
        <title>Zunongwangia sp. 22II14-10F7 Genome Sequencing.</title>
        <authorList>
            <person name="Lai Q."/>
            <person name="Shao Z."/>
        </authorList>
    </citation>
    <scope>NUCLEOTIDE SEQUENCE [LARGE SCALE GENOMIC DNA]</scope>
    <source>
        <strain evidence="2 3">22II14-10F7</strain>
    </source>
</reference>
<dbReference type="Pfam" id="PF07969">
    <property type="entry name" value="Amidohydro_3"/>
    <property type="match status" value="1"/>
</dbReference>
<dbReference type="InterPro" id="IPR011059">
    <property type="entry name" value="Metal-dep_hydrolase_composite"/>
</dbReference>
<dbReference type="InterPro" id="IPR032466">
    <property type="entry name" value="Metal_Hydrolase"/>
</dbReference>
<organism evidence="2 3">
    <name type="scientific">Zunongwangia atlantica 22II14-10F7</name>
    <dbReference type="NCBI Taxonomy" id="1185767"/>
    <lineage>
        <taxon>Bacteria</taxon>
        <taxon>Pseudomonadati</taxon>
        <taxon>Bacteroidota</taxon>
        <taxon>Flavobacteriia</taxon>
        <taxon>Flavobacteriales</taxon>
        <taxon>Flavobacteriaceae</taxon>
        <taxon>Zunongwangia</taxon>
    </lineage>
</organism>
<dbReference type="PANTHER" id="PTHR22642">
    <property type="entry name" value="IMIDAZOLONEPROPIONASE"/>
    <property type="match status" value="1"/>
</dbReference>
<dbReference type="OrthoDB" id="9767366at2"/>
<sequence>MRKIFTMLFVSVILFSCDSKQKVDLIVTNAKIYTVDEGFSMAEAFAVKDGKFEAIGTTSEITSAYEANETMDAEGKAIYPGFIDAHAHFYRLGLQQQMVNLVGTKSYEDIVGRIVEFQQKNNKSYITGGGWDQNDWEDKEFPTKDTLDRLFPDTPIALSRIDGHALLVNQAALDKAGITTETPFEGGDIEQKNGELTGILVDNPMQLIFDSQPKPTEDEMAEGLMAAQKMCFEYGLTTVVDAGIDRKVIELMDSLQQHNDFKMRIYAMISNTEENLNYYLDKDPYKTDRLNVRSVKFYGDGALGSRGAALKEEYSDRHGHFGALLSPVETFKEVATKVAKSKYQLNTHAIGDSANYVVLKTYDSLLKNEADRRWRVEHAQIVDEGDFKYFSKNIIPSVQPTHATSDMYWAEDRLGEQRLQEGAYAYKKLLDQAGLVALGTDFPVEQVSTFLTFYAAVARKDTEDYPEGGFMKEEALSREETLKGMTIWAAYANFEENEKGSIEKGKFADFIMLDKDIMEVDESNIPNLKVLATYLNGEKVF</sequence>
<comment type="caution">
    <text evidence="2">The sequence shown here is derived from an EMBL/GenBank/DDBJ whole genome shotgun (WGS) entry which is preliminary data.</text>
</comment>
<protein>
    <submittedName>
        <fullName evidence="2">Amidohydrolase</fullName>
    </submittedName>
</protein>